<dbReference type="OrthoDB" id="288590at2759"/>
<reference evidence="6" key="1">
    <citation type="submission" date="2025-08" db="UniProtKB">
        <authorList>
            <consortium name="RefSeq"/>
        </authorList>
    </citation>
    <scope>IDENTIFICATION</scope>
    <source>
        <strain evidence="6">OHB3-1</strain>
    </source>
</reference>
<dbReference type="SUPFAM" id="SSF51197">
    <property type="entry name" value="Clavaminate synthase-like"/>
    <property type="match status" value="1"/>
</dbReference>
<dbReference type="InterPro" id="IPR027443">
    <property type="entry name" value="IPNS-like_sf"/>
</dbReference>
<evidence type="ECO:0000256" key="1">
    <source>
        <dbReference type="ARBA" id="ARBA00022723"/>
    </source>
</evidence>
<dbReference type="AlphaFoldDB" id="A0A6J1C1J2"/>
<dbReference type="InterPro" id="IPR026992">
    <property type="entry name" value="DIOX_N"/>
</dbReference>
<dbReference type="KEGG" id="mcha:111007534"/>
<dbReference type="PANTHER" id="PTHR10209:SF885">
    <property type="entry name" value="2OG-FE(II) OXYGENASE FAMILY, PUTATIVE (AFU_ORTHOLOGUE AFUA_2G00750)-RELATED"/>
    <property type="match status" value="1"/>
</dbReference>
<proteinExistence type="predicted"/>
<gene>
    <name evidence="6" type="primary">LOC111007534</name>
</gene>
<keyword evidence="2" id="KW-0560">Oxidoreductase</keyword>
<keyword evidence="5" id="KW-1185">Reference proteome</keyword>
<keyword evidence="3" id="KW-0408">Iron</keyword>
<dbReference type="Proteomes" id="UP000504603">
    <property type="component" value="Unplaced"/>
</dbReference>
<dbReference type="RefSeq" id="XP_022135625.1">
    <property type="nucleotide sequence ID" value="XM_022279933.1"/>
</dbReference>
<name>A0A6J1C1J2_MOMCH</name>
<evidence type="ECO:0000256" key="2">
    <source>
        <dbReference type="ARBA" id="ARBA00023002"/>
    </source>
</evidence>
<feature type="domain" description="Non-haem dioxygenase N-terminal" evidence="4">
    <location>
        <begin position="29"/>
        <end position="144"/>
    </location>
</feature>
<keyword evidence="1" id="KW-0479">Metal-binding</keyword>
<protein>
    <submittedName>
        <fullName evidence="6">Feruloyl CoA ortho-hydroxylase 1-like isoform X1</fullName>
    </submittedName>
</protein>
<dbReference type="Pfam" id="PF14226">
    <property type="entry name" value="DIOX_N"/>
    <property type="match status" value="1"/>
</dbReference>
<dbReference type="Gene3D" id="2.60.120.330">
    <property type="entry name" value="B-lactam Antibiotic, Isopenicillin N Synthase, Chain"/>
    <property type="match status" value="1"/>
</dbReference>
<evidence type="ECO:0000259" key="4">
    <source>
        <dbReference type="Pfam" id="PF14226"/>
    </source>
</evidence>
<evidence type="ECO:0000256" key="3">
    <source>
        <dbReference type="ARBA" id="ARBA00023004"/>
    </source>
</evidence>
<accession>A0A6J1C1J2</accession>
<dbReference type="GeneID" id="111007534"/>
<evidence type="ECO:0000313" key="5">
    <source>
        <dbReference type="Proteomes" id="UP000504603"/>
    </source>
</evidence>
<evidence type="ECO:0000313" key="6">
    <source>
        <dbReference type="RefSeq" id="XP_022135625.1"/>
    </source>
</evidence>
<dbReference type="PANTHER" id="PTHR10209">
    <property type="entry name" value="OXIDOREDUCTASE, 2OG-FE II OXYGENASE FAMILY PROTEIN"/>
    <property type="match status" value="1"/>
</dbReference>
<sequence length="157" mass="18162">MADFQFDPAFILAPDHRPKLAVAEFADGIPAVDLSLPDGDLVRQVGSASRDWGFFLVTNHGVALEKRRRIEAAARMFFRQSLEEKRKVRRDEGRSTGYYDTELTKNVRDWKEVFDLTVADPTVVPASPEPHDGELTHWTNQWPAYPPELRTWRWRHC</sequence>
<dbReference type="GO" id="GO:0046872">
    <property type="term" value="F:metal ion binding"/>
    <property type="evidence" value="ECO:0007669"/>
    <property type="project" value="UniProtKB-KW"/>
</dbReference>
<organism evidence="5 6">
    <name type="scientific">Momordica charantia</name>
    <name type="common">Bitter gourd</name>
    <name type="synonym">Balsam pear</name>
    <dbReference type="NCBI Taxonomy" id="3673"/>
    <lineage>
        <taxon>Eukaryota</taxon>
        <taxon>Viridiplantae</taxon>
        <taxon>Streptophyta</taxon>
        <taxon>Embryophyta</taxon>
        <taxon>Tracheophyta</taxon>
        <taxon>Spermatophyta</taxon>
        <taxon>Magnoliopsida</taxon>
        <taxon>eudicotyledons</taxon>
        <taxon>Gunneridae</taxon>
        <taxon>Pentapetalae</taxon>
        <taxon>rosids</taxon>
        <taxon>fabids</taxon>
        <taxon>Cucurbitales</taxon>
        <taxon>Cucurbitaceae</taxon>
        <taxon>Momordiceae</taxon>
        <taxon>Momordica</taxon>
    </lineage>
</organism>
<dbReference type="GO" id="GO:0016491">
    <property type="term" value="F:oxidoreductase activity"/>
    <property type="evidence" value="ECO:0007669"/>
    <property type="project" value="UniProtKB-KW"/>
</dbReference>